<evidence type="ECO:0000313" key="2">
    <source>
        <dbReference type="EMBL" id="MDR6290635.1"/>
    </source>
</evidence>
<feature type="transmembrane region" description="Helical" evidence="1">
    <location>
        <begin position="25"/>
        <end position="48"/>
    </location>
</feature>
<dbReference type="EMBL" id="JAVDPW010000005">
    <property type="protein sequence ID" value="MDR6290635.1"/>
    <property type="molecule type" value="Genomic_DNA"/>
</dbReference>
<comment type="caution">
    <text evidence="2">The sequence shown here is derived from an EMBL/GenBank/DDBJ whole genome shotgun (WGS) entry which is preliminary data.</text>
</comment>
<dbReference type="Proteomes" id="UP001262410">
    <property type="component" value="Unassembled WGS sequence"/>
</dbReference>
<dbReference type="RefSeq" id="WP_309795192.1">
    <property type="nucleotide sequence ID" value="NZ_JAVDPW010000005.1"/>
</dbReference>
<evidence type="ECO:0000256" key="1">
    <source>
        <dbReference type="SAM" id="Phobius"/>
    </source>
</evidence>
<evidence type="ECO:0000313" key="3">
    <source>
        <dbReference type="Proteomes" id="UP001262410"/>
    </source>
</evidence>
<sequence>MDWVSFGTNIRNFILDLAGLITLDYWPGLVSFGLVFVLVVLVLWIGVVTWRRWRVLTKTAKRVRATGDAAGFQRQLHDIQRELDRSASRPGRFLAASFAEFRETLIEPARDGDGHVRNSVRPSAFINLDDLHFGLSGWRVWPGLFVSAGLFFTFLGLIAALAQTQNALEAGGGDQALMITALEGLLKTASAKFTMSLTGLFCSIAFTLWQRLCSAKLESAVMALAHELETRMSFVSLEALADQQLAAIKEQTKQQQLLNTQLIAELSKPLERMTATGAEAIGGMVSELGQSLTASLGQSIATIAERIDGAADKLVDLSSALSETSERFKATLERSSSNFDALVQRIESAAGQLATSADSMNSASTPVMETARSTAESARALADGSKSLVDAAKVAVEAEKTVVVASARSIEELIRAFESRAKAYDGQLEKAFSDYVGQVQRTLGELRQHSDGVHDRYTDALQTLQAVIENARTFVPESDPTLERLPT</sequence>
<feature type="transmembrane region" description="Helical" evidence="1">
    <location>
        <begin position="140"/>
        <end position="162"/>
    </location>
</feature>
<proteinExistence type="predicted"/>
<keyword evidence="1" id="KW-0812">Transmembrane</keyword>
<keyword evidence="1" id="KW-1133">Transmembrane helix</keyword>
<gene>
    <name evidence="2" type="ORF">E9232_003161</name>
</gene>
<accession>A0ABU1JPU3</accession>
<protein>
    <submittedName>
        <fullName evidence="2">ABC-type transporter Mla subunit MlaD</fullName>
    </submittedName>
</protein>
<keyword evidence="3" id="KW-1185">Reference proteome</keyword>
<reference evidence="2 3" key="1">
    <citation type="submission" date="2023-07" db="EMBL/GenBank/DDBJ databases">
        <title>Sorghum-associated microbial communities from plants grown in Nebraska, USA.</title>
        <authorList>
            <person name="Schachtman D."/>
        </authorList>
    </citation>
    <scope>NUCLEOTIDE SEQUENCE [LARGE SCALE GENOMIC DNA]</scope>
    <source>
        <strain evidence="2 3">584</strain>
    </source>
</reference>
<organism evidence="2 3">
    <name type="scientific">Inquilinus ginsengisoli</name>
    <dbReference type="NCBI Taxonomy" id="363840"/>
    <lineage>
        <taxon>Bacteria</taxon>
        <taxon>Pseudomonadati</taxon>
        <taxon>Pseudomonadota</taxon>
        <taxon>Alphaproteobacteria</taxon>
        <taxon>Rhodospirillales</taxon>
        <taxon>Rhodospirillaceae</taxon>
        <taxon>Inquilinus</taxon>
    </lineage>
</organism>
<name>A0ABU1JPU3_9PROT</name>
<keyword evidence="1" id="KW-0472">Membrane</keyword>